<dbReference type="Proteomes" id="UP000699042">
    <property type="component" value="Unassembled WGS sequence"/>
</dbReference>
<evidence type="ECO:0000313" key="1">
    <source>
        <dbReference type="EMBL" id="KAG7058574.1"/>
    </source>
</evidence>
<keyword evidence="2" id="KW-1185">Reference proteome</keyword>
<reference evidence="1" key="1">
    <citation type="submission" date="2021-05" db="EMBL/GenBank/DDBJ databases">
        <title>Comparative genomics of three Colletotrichum scovillei strains and genetic complementation revealed genes involved fungal growth and virulence on chili pepper.</title>
        <authorList>
            <person name="Hsieh D.-K."/>
            <person name="Chuang S.-C."/>
            <person name="Chen C.-Y."/>
            <person name="Chao Y.-T."/>
            <person name="Lu M.-Y.J."/>
            <person name="Lee M.-H."/>
            <person name="Shih M.-C."/>
        </authorList>
    </citation>
    <scope>NUCLEOTIDE SEQUENCE</scope>
    <source>
        <strain evidence="1">Coll-153</strain>
    </source>
</reference>
<accession>A0A9P7RJA4</accession>
<dbReference type="AlphaFoldDB" id="A0A9P7RJA4"/>
<name>A0A9P7RJA4_9PEZI</name>
<sequence length="143" mass="16200">MKFNPGSFDPFSTFEETILSSARQGRKLFSGFAQRNSKGLRICYRAMPRRLVSTSSELSNPKSSLSTIRLRHQVVSSEEELGAVCPRRRRRRRRQHSGGCLSLYLSFCACQAQPSQRFRSVAFKSHSHVGGERKTGKLAKTEM</sequence>
<evidence type="ECO:0000313" key="2">
    <source>
        <dbReference type="Proteomes" id="UP000699042"/>
    </source>
</evidence>
<feature type="non-terminal residue" evidence="1">
    <location>
        <position position="143"/>
    </location>
</feature>
<protein>
    <submittedName>
        <fullName evidence="1">Uncharacterized protein</fullName>
    </submittedName>
</protein>
<dbReference type="EMBL" id="JAESDN010000001">
    <property type="protein sequence ID" value="KAG7058574.1"/>
    <property type="molecule type" value="Genomic_DNA"/>
</dbReference>
<organism evidence="1 2">
    <name type="scientific">Colletotrichum scovillei</name>
    <dbReference type="NCBI Taxonomy" id="1209932"/>
    <lineage>
        <taxon>Eukaryota</taxon>
        <taxon>Fungi</taxon>
        <taxon>Dikarya</taxon>
        <taxon>Ascomycota</taxon>
        <taxon>Pezizomycotina</taxon>
        <taxon>Sordariomycetes</taxon>
        <taxon>Hypocreomycetidae</taxon>
        <taxon>Glomerellales</taxon>
        <taxon>Glomerellaceae</taxon>
        <taxon>Colletotrichum</taxon>
        <taxon>Colletotrichum acutatum species complex</taxon>
    </lineage>
</organism>
<gene>
    <name evidence="1" type="ORF">JMJ77_005947</name>
</gene>
<proteinExistence type="predicted"/>
<comment type="caution">
    <text evidence="1">The sequence shown here is derived from an EMBL/GenBank/DDBJ whole genome shotgun (WGS) entry which is preliminary data.</text>
</comment>